<dbReference type="AlphaFoldDB" id="F8FMA7"/>
<evidence type="ECO:0000256" key="4">
    <source>
        <dbReference type="ARBA" id="ARBA00022881"/>
    </source>
</evidence>
<gene>
    <name evidence="8" type="ordered locus">KNP414_00290</name>
</gene>
<organism evidence="8 9">
    <name type="scientific">Paenibacillus mucilaginosus (strain KNP414)</name>
    <dbReference type="NCBI Taxonomy" id="1036673"/>
    <lineage>
        <taxon>Bacteria</taxon>
        <taxon>Bacillati</taxon>
        <taxon>Bacillota</taxon>
        <taxon>Bacilli</taxon>
        <taxon>Bacillales</taxon>
        <taxon>Paenibacillaceae</taxon>
        <taxon>Paenibacillus</taxon>
    </lineage>
</organism>
<dbReference type="RefSeq" id="WP_013914081.1">
    <property type="nucleotide sequence ID" value="NC_015690.1"/>
</dbReference>
<dbReference type="PANTHER" id="PTHR30562">
    <property type="entry name" value="UVRC/OXIDOREDUCTASE"/>
    <property type="match status" value="1"/>
</dbReference>
<feature type="compositionally biased region" description="Basic and acidic residues" evidence="6">
    <location>
        <begin position="132"/>
        <end position="144"/>
    </location>
</feature>
<feature type="region of interest" description="Disordered" evidence="6">
    <location>
        <begin position="125"/>
        <end position="146"/>
    </location>
</feature>
<proteinExistence type="predicted"/>
<evidence type="ECO:0000259" key="7">
    <source>
        <dbReference type="PROSITE" id="PS50164"/>
    </source>
</evidence>
<evidence type="ECO:0000256" key="3">
    <source>
        <dbReference type="ARBA" id="ARBA00022769"/>
    </source>
</evidence>
<dbReference type="Pfam" id="PF22920">
    <property type="entry name" value="UvrC_RNaseH"/>
    <property type="match status" value="1"/>
</dbReference>
<dbReference type="EMBL" id="CP002869">
    <property type="protein sequence ID" value="AEI38915.1"/>
    <property type="molecule type" value="Genomic_DNA"/>
</dbReference>
<keyword evidence="2" id="KW-0227">DNA damage</keyword>
<keyword evidence="1" id="KW-0963">Cytoplasm</keyword>
<dbReference type="GO" id="GO:0009380">
    <property type="term" value="C:excinuclease repair complex"/>
    <property type="evidence" value="ECO:0007669"/>
    <property type="project" value="TreeGrafter"/>
</dbReference>
<dbReference type="SUPFAM" id="SSF46600">
    <property type="entry name" value="C-terminal UvrC-binding domain of UvrB"/>
    <property type="match status" value="1"/>
</dbReference>
<dbReference type="InterPro" id="IPR036876">
    <property type="entry name" value="UVR_dom_sf"/>
</dbReference>
<evidence type="ECO:0000256" key="2">
    <source>
        <dbReference type="ARBA" id="ARBA00022763"/>
    </source>
</evidence>
<dbReference type="InterPro" id="IPR050066">
    <property type="entry name" value="UvrABC_protein_C"/>
</dbReference>
<dbReference type="FunFam" id="3.40.1440.10:FF:000001">
    <property type="entry name" value="UvrABC system protein C"/>
    <property type="match status" value="1"/>
</dbReference>
<evidence type="ECO:0000313" key="8">
    <source>
        <dbReference type="EMBL" id="AEI38915.1"/>
    </source>
</evidence>
<dbReference type="HOGENOM" id="CLU_754260_0_0_9"/>
<dbReference type="CDD" id="cd10434">
    <property type="entry name" value="GIY-YIG_UvrC_Cho"/>
    <property type="match status" value="1"/>
</dbReference>
<evidence type="ECO:0000256" key="5">
    <source>
        <dbReference type="ARBA" id="ARBA00023204"/>
    </source>
</evidence>
<protein>
    <submittedName>
        <fullName evidence="8">Excinuclease ABC subunit C</fullName>
    </submittedName>
</protein>
<reference evidence="9" key="1">
    <citation type="submission" date="2011-06" db="EMBL/GenBank/DDBJ databases">
        <title>Complete genome sequence of Paenibacillus mucilaginosus KNP414.</title>
        <authorList>
            <person name="Wang J."/>
            <person name="Hu S."/>
            <person name="Hu X."/>
            <person name="Zhang B."/>
            <person name="Dong D."/>
            <person name="Zhang S."/>
            <person name="Zhao K."/>
            <person name="Wu D."/>
        </authorList>
    </citation>
    <scope>NUCLEOTIDE SEQUENCE [LARGE SCALE GENOMIC DNA]</scope>
    <source>
        <strain evidence="9">KNP414</strain>
    </source>
</reference>
<dbReference type="PANTHER" id="PTHR30562:SF1">
    <property type="entry name" value="UVRABC SYSTEM PROTEIN C"/>
    <property type="match status" value="1"/>
</dbReference>
<dbReference type="PATRIC" id="fig|1036673.3.peg.248"/>
<dbReference type="Pfam" id="PF01541">
    <property type="entry name" value="GIY-YIG"/>
    <property type="match status" value="1"/>
</dbReference>
<evidence type="ECO:0000256" key="1">
    <source>
        <dbReference type="ARBA" id="ARBA00022490"/>
    </source>
</evidence>
<dbReference type="SUPFAM" id="SSF82771">
    <property type="entry name" value="GIY-YIG endonuclease"/>
    <property type="match status" value="1"/>
</dbReference>
<sequence length="372" mass="43254">MPFVFQAAVYPERPGCYIMKNEAGRILYVGKSKNLRSRLRSYFQTNHKRKRLRQLVEEIASIEVMLVNNEAESLLLENNLIKIHKPPFNRALKKDNSGYAYLHMTAERLPRLDVYYRDRRPSAVRAASAASGEKKPETPDKEQRFGPYRSSRFRNAVMEFVADHYRLRTCTTMPKRVCLLYHIGRCSGVCEGKISEEEYRETARQAAELLLRHGDDLIAAMYGKMEYYAERLQFEEAASMLRHIRVLEQMPAKQIVDREALVDQDVLYFGEERVLVGKVQEGMLRDFDLLPLDQGLGDAACDRFLVSRYSAERPHELIVNRICDPRMVRSLLHRGGGPPVKITQPKRGLKYELLQLCKENYEYRLQRELQGC</sequence>
<dbReference type="KEGG" id="pms:KNP414_00290"/>
<accession>F8FMA7</accession>
<dbReference type="Gene3D" id="3.40.1440.10">
    <property type="entry name" value="GIY-YIG endonuclease"/>
    <property type="match status" value="1"/>
</dbReference>
<dbReference type="PROSITE" id="PS50164">
    <property type="entry name" value="GIY_YIG"/>
    <property type="match status" value="1"/>
</dbReference>
<dbReference type="GO" id="GO:0006289">
    <property type="term" value="P:nucleotide-excision repair"/>
    <property type="evidence" value="ECO:0007669"/>
    <property type="project" value="InterPro"/>
</dbReference>
<dbReference type="Proteomes" id="UP000006620">
    <property type="component" value="Chromosome"/>
</dbReference>
<keyword evidence="4" id="KW-0267">Excision nuclease</keyword>
<dbReference type="InterPro" id="IPR000305">
    <property type="entry name" value="GIY-YIG_endonuc"/>
</dbReference>
<dbReference type="GO" id="GO:0004518">
    <property type="term" value="F:nuclease activity"/>
    <property type="evidence" value="ECO:0007669"/>
    <property type="project" value="UniProtKB-KW"/>
</dbReference>
<dbReference type="InterPro" id="IPR035901">
    <property type="entry name" value="GIY-YIG_endonuc_sf"/>
</dbReference>
<dbReference type="SMART" id="SM00465">
    <property type="entry name" value="GIYc"/>
    <property type="match status" value="1"/>
</dbReference>
<name>F8FMA7_PAEMK</name>
<feature type="domain" description="GIY-YIG" evidence="7">
    <location>
        <begin position="12"/>
        <end position="90"/>
    </location>
</feature>
<reference evidence="8 9" key="2">
    <citation type="journal article" date="2013" name="Genome Announc.">
        <title>Genome Sequence of Growth-Improving Paenibacillus mucilaginosus Strain KNP414.</title>
        <authorList>
            <person name="Lu J.J."/>
            <person name="Wang J.F."/>
            <person name="Hu X.F."/>
        </authorList>
    </citation>
    <scope>NUCLEOTIDE SEQUENCE [LARGE SCALE GENOMIC DNA]</scope>
    <source>
        <strain evidence="8 9">KNP414</strain>
    </source>
</reference>
<evidence type="ECO:0000256" key="6">
    <source>
        <dbReference type="SAM" id="MobiDB-lite"/>
    </source>
</evidence>
<dbReference type="InterPro" id="IPR047296">
    <property type="entry name" value="GIY-YIG_UvrC_Cho"/>
</dbReference>
<keyword evidence="3" id="KW-0228">DNA excision</keyword>
<evidence type="ECO:0000313" key="9">
    <source>
        <dbReference type="Proteomes" id="UP000006620"/>
    </source>
</evidence>
<keyword evidence="5" id="KW-0234">DNA repair</keyword>